<evidence type="ECO:0000313" key="1">
    <source>
        <dbReference type="EMBL" id="ETI54858.1"/>
    </source>
</evidence>
<name>V9FVT6_PHYNI</name>
<dbReference type="HOGENOM" id="CLU_1829174_0_0_1"/>
<gene>
    <name evidence="1" type="ORF">F443_02410</name>
</gene>
<organism evidence="1 2">
    <name type="scientific">Phytophthora nicotianae P1569</name>
    <dbReference type="NCBI Taxonomy" id="1317065"/>
    <lineage>
        <taxon>Eukaryota</taxon>
        <taxon>Sar</taxon>
        <taxon>Stramenopiles</taxon>
        <taxon>Oomycota</taxon>
        <taxon>Peronosporomycetes</taxon>
        <taxon>Peronosporales</taxon>
        <taxon>Peronosporaceae</taxon>
        <taxon>Phytophthora</taxon>
    </lineage>
</organism>
<protein>
    <submittedName>
        <fullName evidence="1">Uncharacterized protein</fullName>
    </submittedName>
</protein>
<sequence>MRALVDVGGLHDGHGFARRRCGQVARIGLRLLADLSLHSRAHLIRLRHRGLHLGRLNQLAAGVRCASSSSRSSSTMLPSSTSSDWKTSVVNDSLGTATAFVLERMALMPPYKDADIMARSSASVSSRVYVSIVVLFLLDFV</sequence>
<reference evidence="1 2" key="1">
    <citation type="submission" date="2013-11" db="EMBL/GenBank/DDBJ databases">
        <title>The Genome Sequence of Phytophthora parasitica P1569.</title>
        <authorList>
            <consortium name="The Broad Institute Genomics Platform"/>
            <person name="Russ C."/>
            <person name="Tyler B."/>
            <person name="Panabieres F."/>
            <person name="Shan W."/>
            <person name="Tripathy S."/>
            <person name="Grunwald N."/>
            <person name="Machado M."/>
            <person name="Johnson C.S."/>
            <person name="Arredondo F."/>
            <person name="Hong C."/>
            <person name="Coffey M."/>
            <person name="Young S.K."/>
            <person name="Zeng Q."/>
            <person name="Gargeya S."/>
            <person name="Fitzgerald M."/>
            <person name="Abouelleil A."/>
            <person name="Alvarado L."/>
            <person name="Chapman S.B."/>
            <person name="Gainer-Dewar J."/>
            <person name="Goldberg J."/>
            <person name="Griggs A."/>
            <person name="Gujja S."/>
            <person name="Hansen M."/>
            <person name="Howarth C."/>
            <person name="Imamovic A."/>
            <person name="Ireland A."/>
            <person name="Larimer J."/>
            <person name="McCowan C."/>
            <person name="Murphy C."/>
            <person name="Pearson M."/>
            <person name="Poon T.W."/>
            <person name="Priest M."/>
            <person name="Roberts A."/>
            <person name="Saif S."/>
            <person name="Shea T."/>
            <person name="Sykes S."/>
            <person name="Wortman J."/>
            <person name="Nusbaum C."/>
            <person name="Birren B."/>
        </authorList>
    </citation>
    <scope>NUCLEOTIDE SEQUENCE [LARGE SCALE GENOMIC DNA]</scope>
    <source>
        <strain evidence="1 2">P1569</strain>
    </source>
</reference>
<accession>V9FVT6</accession>
<dbReference type="EMBL" id="ANIZ01000429">
    <property type="protein sequence ID" value="ETI54858.1"/>
    <property type="molecule type" value="Genomic_DNA"/>
</dbReference>
<dbReference type="Proteomes" id="UP000018721">
    <property type="component" value="Unassembled WGS sequence"/>
</dbReference>
<evidence type="ECO:0000313" key="2">
    <source>
        <dbReference type="Proteomes" id="UP000018721"/>
    </source>
</evidence>
<keyword evidence="2" id="KW-1185">Reference proteome</keyword>
<proteinExistence type="predicted"/>
<comment type="caution">
    <text evidence="1">The sequence shown here is derived from an EMBL/GenBank/DDBJ whole genome shotgun (WGS) entry which is preliminary data.</text>
</comment>
<dbReference type="AlphaFoldDB" id="V9FVT6"/>